<evidence type="ECO:0000256" key="1">
    <source>
        <dbReference type="ARBA" id="ARBA00004141"/>
    </source>
</evidence>
<feature type="transmembrane region" description="Helical" evidence="8">
    <location>
        <begin position="77"/>
        <end position="97"/>
    </location>
</feature>
<dbReference type="Pfam" id="PF01553">
    <property type="entry name" value="Acyltransferase"/>
    <property type="match status" value="1"/>
</dbReference>
<evidence type="ECO:0000256" key="5">
    <source>
        <dbReference type="ARBA" id="ARBA00022989"/>
    </source>
</evidence>
<comment type="subcellular location">
    <subcellularLocation>
        <location evidence="1">Membrane</location>
        <topology evidence="1">Multi-pass membrane protein</topology>
    </subcellularLocation>
</comment>
<gene>
    <name evidence="10" type="ORF">OIU77_024548</name>
</gene>
<evidence type="ECO:0000256" key="3">
    <source>
        <dbReference type="ARBA" id="ARBA00022679"/>
    </source>
</evidence>
<evidence type="ECO:0000256" key="8">
    <source>
        <dbReference type="SAM" id="Phobius"/>
    </source>
</evidence>
<dbReference type="EMBL" id="JAPFFI010000006">
    <property type="protein sequence ID" value="KAJ6390356.1"/>
    <property type="molecule type" value="Genomic_DNA"/>
</dbReference>
<dbReference type="InterPro" id="IPR056462">
    <property type="entry name" value="HAD_RAM2/GPAT1-8"/>
</dbReference>
<keyword evidence="11" id="KW-1185">Reference proteome</keyword>
<evidence type="ECO:0000313" key="10">
    <source>
        <dbReference type="EMBL" id="KAJ6390356.1"/>
    </source>
</evidence>
<organism evidence="10 11">
    <name type="scientific">Salix suchowensis</name>
    <dbReference type="NCBI Taxonomy" id="1278906"/>
    <lineage>
        <taxon>Eukaryota</taxon>
        <taxon>Viridiplantae</taxon>
        <taxon>Streptophyta</taxon>
        <taxon>Embryophyta</taxon>
        <taxon>Tracheophyta</taxon>
        <taxon>Spermatophyta</taxon>
        <taxon>Magnoliopsida</taxon>
        <taxon>eudicotyledons</taxon>
        <taxon>Gunneridae</taxon>
        <taxon>Pentapetalae</taxon>
        <taxon>rosids</taxon>
        <taxon>fabids</taxon>
        <taxon>Malpighiales</taxon>
        <taxon>Salicaceae</taxon>
        <taxon>Saliceae</taxon>
        <taxon>Salix</taxon>
    </lineage>
</organism>
<sequence>MFPRALFFENLFFFFFRIISRNFRNPKGLQRSLSNVHATHVKHQKYASLSFRSDLSAKTLVFNVEGTLLKSHSLFPYFMLVAFEAGSVLRALLLFLLYPFICLVGQEMGLKIMVMVCFFGMKKESFRAGSAVLPKFFLDDVGMEAFEELKRGGRKVAVSDHFPRVMIESFLREYLEVDCVFGRELKTGRGYFLGLMEEKKKDMVSLEERDNIISHDDIVAFSRFNSSLDHPIFSHCKEIYYLARRADKKSWQQLPRDRYPKPLIFHDGRLAVRPTPMATLALFMWVPFGFVLALIRAVAGLTLPHSLSLPALALTGLKIEISKPRLSYPALPSSKENESRKGLLYVCNHRTLLDPLSLSFALKKNFTAVTYSLSRLSEILSPIRTVRLTRDREQDAEMMERLLNEGDLVVCPEGTTCREPYLLRFSPLFAEMSDEIVPVALDTHVSMFHGTTAGGLKCLDPLFFLMNPRPGYTIQLLDVVSGLTACQDGDDKSRFDIANYVQSEIGKALSFECTKLTRRDKYLILAGNEGITSNHR</sequence>
<dbReference type="Proteomes" id="UP001141253">
    <property type="component" value="Chromosome 2"/>
</dbReference>
<evidence type="ECO:0000256" key="6">
    <source>
        <dbReference type="ARBA" id="ARBA00023136"/>
    </source>
</evidence>
<evidence type="ECO:0000256" key="2">
    <source>
        <dbReference type="ARBA" id="ARBA00007937"/>
    </source>
</evidence>
<evidence type="ECO:0000256" key="4">
    <source>
        <dbReference type="ARBA" id="ARBA00022692"/>
    </source>
</evidence>
<comment type="similarity">
    <text evidence="2">Belongs to the GPAT/DAPAT family.</text>
</comment>
<keyword evidence="3" id="KW-0808">Transferase</keyword>
<evidence type="ECO:0000259" key="9">
    <source>
        <dbReference type="SMART" id="SM00563"/>
    </source>
</evidence>
<keyword evidence="6 8" id="KW-0472">Membrane</keyword>
<accession>A0ABQ9BTA7</accession>
<reference evidence="10" key="1">
    <citation type="submission" date="2022-10" db="EMBL/GenBank/DDBJ databases">
        <authorList>
            <person name="Hyden B.L."/>
            <person name="Feng K."/>
            <person name="Yates T."/>
            <person name="Jawdy S."/>
            <person name="Smart L.B."/>
            <person name="Muchero W."/>
        </authorList>
    </citation>
    <scope>NUCLEOTIDE SEQUENCE</scope>
    <source>
        <tissue evidence="10">Shoot tip</tissue>
    </source>
</reference>
<name>A0ABQ9BTA7_9ROSI</name>
<dbReference type="PANTHER" id="PTHR15486">
    <property type="entry name" value="ANCIENT UBIQUITOUS PROTEIN"/>
    <property type="match status" value="1"/>
</dbReference>
<keyword evidence="5 8" id="KW-1133">Transmembrane helix</keyword>
<reference evidence="10" key="2">
    <citation type="journal article" date="2023" name="Int. J. Mol. Sci.">
        <title>De Novo Assembly and Annotation of 11 Diverse Shrub Willow (Salix) Genomes Reveals Novel Gene Organization in Sex-Linked Regions.</title>
        <authorList>
            <person name="Hyden B."/>
            <person name="Feng K."/>
            <person name="Yates T.B."/>
            <person name="Jawdy S."/>
            <person name="Cereghino C."/>
            <person name="Smart L.B."/>
            <person name="Muchero W."/>
        </authorList>
    </citation>
    <scope>NUCLEOTIDE SEQUENCE</scope>
    <source>
        <tissue evidence="10">Shoot tip</tissue>
    </source>
</reference>
<dbReference type="SUPFAM" id="SSF69593">
    <property type="entry name" value="Glycerol-3-phosphate (1)-acyltransferase"/>
    <property type="match status" value="1"/>
</dbReference>
<evidence type="ECO:0000256" key="7">
    <source>
        <dbReference type="ARBA" id="ARBA00023315"/>
    </source>
</evidence>
<dbReference type="SMART" id="SM00563">
    <property type="entry name" value="PlsC"/>
    <property type="match status" value="1"/>
</dbReference>
<dbReference type="InterPro" id="IPR002123">
    <property type="entry name" value="Plipid/glycerol_acylTrfase"/>
</dbReference>
<feature type="domain" description="Phospholipid/glycerol acyltransferase" evidence="9">
    <location>
        <begin position="343"/>
        <end position="444"/>
    </location>
</feature>
<keyword evidence="4 8" id="KW-0812">Transmembrane</keyword>
<dbReference type="CDD" id="cd06551">
    <property type="entry name" value="LPLAT"/>
    <property type="match status" value="1"/>
</dbReference>
<keyword evidence="7" id="KW-0012">Acyltransferase</keyword>
<dbReference type="PANTHER" id="PTHR15486:SF62">
    <property type="entry name" value="GLYCEROL-3-PHOSPHATE ACYLTRANSFERASE 2-RELATED"/>
    <property type="match status" value="1"/>
</dbReference>
<evidence type="ECO:0000313" key="11">
    <source>
        <dbReference type="Proteomes" id="UP001141253"/>
    </source>
</evidence>
<comment type="caution">
    <text evidence="10">The sequence shown here is derived from an EMBL/GenBank/DDBJ whole genome shotgun (WGS) entry which is preliminary data.</text>
</comment>
<protein>
    <recommendedName>
        <fullName evidence="9">Phospholipid/glycerol acyltransferase domain-containing protein</fullName>
    </recommendedName>
</protein>
<proteinExistence type="inferred from homology"/>
<feature type="transmembrane region" description="Helical" evidence="8">
    <location>
        <begin position="278"/>
        <end position="299"/>
    </location>
</feature>
<dbReference type="Pfam" id="PF23270">
    <property type="entry name" value="HAD_RAM2_N"/>
    <property type="match status" value="1"/>
</dbReference>